<dbReference type="AlphaFoldDB" id="A0A948TGQ7"/>
<feature type="compositionally biased region" description="Low complexity" evidence="1">
    <location>
        <begin position="1"/>
        <end position="14"/>
    </location>
</feature>
<organism evidence="2 3">
    <name type="scientific">Candidatus Anaerobiospirillum pullicola</name>
    <dbReference type="NCBI Taxonomy" id="2838451"/>
    <lineage>
        <taxon>Bacteria</taxon>
        <taxon>Pseudomonadati</taxon>
        <taxon>Pseudomonadota</taxon>
        <taxon>Gammaproteobacteria</taxon>
        <taxon>Aeromonadales</taxon>
        <taxon>Succinivibrionaceae</taxon>
        <taxon>Anaerobiospirillum</taxon>
    </lineage>
</organism>
<proteinExistence type="predicted"/>
<gene>
    <name evidence="2" type="ORF">H9847_07705</name>
</gene>
<feature type="compositionally biased region" description="Basic residues" evidence="1">
    <location>
        <begin position="25"/>
        <end position="34"/>
    </location>
</feature>
<feature type="region of interest" description="Disordered" evidence="1">
    <location>
        <begin position="1"/>
        <end position="36"/>
    </location>
</feature>
<name>A0A948TGQ7_9GAMM</name>
<dbReference type="EMBL" id="JAHLFE010000158">
    <property type="protein sequence ID" value="MBU3844731.1"/>
    <property type="molecule type" value="Genomic_DNA"/>
</dbReference>
<dbReference type="Proteomes" id="UP000733611">
    <property type="component" value="Unassembled WGS sequence"/>
</dbReference>
<accession>A0A948TGQ7</accession>
<reference evidence="2" key="2">
    <citation type="submission" date="2021-04" db="EMBL/GenBank/DDBJ databases">
        <authorList>
            <person name="Gilroy R."/>
        </authorList>
    </citation>
    <scope>NUCLEOTIDE SEQUENCE</scope>
    <source>
        <strain evidence="2">378</strain>
    </source>
</reference>
<evidence type="ECO:0000313" key="3">
    <source>
        <dbReference type="Proteomes" id="UP000733611"/>
    </source>
</evidence>
<comment type="caution">
    <text evidence="2">The sequence shown here is derived from an EMBL/GenBank/DDBJ whole genome shotgun (WGS) entry which is preliminary data.</text>
</comment>
<reference evidence="2" key="1">
    <citation type="journal article" date="2021" name="PeerJ">
        <title>Extensive microbial diversity within the chicken gut microbiome revealed by metagenomics and culture.</title>
        <authorList>
            <person name="Gilroy R."/>
            <person name="Ravi A."/>
            <person name="Getino M."/>
            <person name="Pursley I."/>
            <person name="Horton D.L."/>
            <person name="Alikhan N.F."/>
            <person name="Baker D."/>
            <person name="Gharbi K."/>
            <person name="Hall N."/>
            <person name="Watson M."/>
            <person name="Adriaenssens E.M."/>
            <person name="Foster-Nyarko E."/>
            <person name="Jarju S."/>
            <person name="Secka A."/>
            <person name="Antonio M."/>
            <person name="Oren A."/>
            <person name="Chaudhuri R.R."/>
            <person name="La Ragione R."/>
            <person name="Hildebrand F."/>
            <person name="Pallen M.J."/>
        </authorList>
    </citation>
    <scope>NUCLEOTIDE SEQUENCE</scope>
    <source>
        <strain evidence="2">378</strain>
    </source>
</reference>
<evidence type="ECO:0000313" key="2">
    <source>
        <dbReference type="EMBL" id="MBU3844731.1"/>
    </source>
</evidence>
<sequence length="92" mass="10789">MPPTTTAQTDSTLTSEHAPSDSNKSHLKRKHQHQRQTEIGSDCDYYYYYYYEPNEETLQAIKEAEEAERTHFAHVKLYSKASDILEDLFTKE</sequence>
<evidence type="ECO:0000256" key="1">
    <source>
        <dbReference type="SAM" id="MobiDB-lite"/>
    </source>
</evidence>
<protein>
    <submittedName>
        <fullName evidence="2">Uncharacterized protein</fullName>
    </submittedName>
</protein>